<dbReference type="AlphaFoldDB" id="A0A4C1TK23"/>
<accession>A0A4C1TK23</accession>
<proteinExistence type="predicted"/>
<feature type="region of interest" description="Disordered" evidence="1">
    <location>
        <begin position="261"/>
        <end position="290"/>
    </location>
</feature>
<dbReference type="OrthoDB" id="10066052at2759"/>
<name>A0A4C1TK23_EUMVA</name>
<keyword evidence="3" id="KW-1185">Reference proteome</keyword>
<evidence type="ECO:0000313" key="3">
    <source>
        <dbReference type="Proteomes" id="UP000299102"/>
    </source>
</evidence>
<comment type="caution">
    <text evidence="2">The sequence shown here is derived from an EMBL/GenBank/DDBJ whole genome shotgun (WGS) entry which is preliminary data.</text>
</comment>
<evidence type="ECO:0000256" key="1">
    <source>
        <dbReference type="SAM" id="MobiDB-lite"/>
    </source>
</evidence>
<dbReference type="Proteomes" id="UP000299102">
    <property type="component" value="Unassembled WGS sequence"/>
</dbReference>
<evidence type="ECO:0000313" key="2">
    <source>
        <dbReference type="EMBL" id="GBP14843.1"/>
    </source>
</evidence>
<feature type="compositionally biased region" description="Basic residues" evidence="1">
    <location>
        <begin position="281"/>
        <end position="290"/>
    </location>
</feature>
<gene>
    <name evidence="2" type="ORF">EVAR_75431_1</name>
</gene>
<reference evidence="2 3" key="1">
    <citation type="journal article" date="2019" name="Commun. Biol.">
        <title>The bagworm genome reveals a unique fibroin gene that provides high tensile strength.</title>
        <authorList>
            <person name="Kono N."/>
            <person name="Nakamura H."/>
            <person name="Ohtoshi R."/>
            <person name="Tomita M."/>
            <person name="Numata K."/>
            <person name="Arakawa K."/>
        </authorList>
    </citation>
    <scope>NUCLEOTIDE SEQUENCE [LARGE SCALE GENOMIC DNA]</scope>
</reference>
<dbReference type="EMBL" id="BGZK01000067">
    <property type="protein sequence ID" value="GBP14843.1"/>
    <property type="molecule type" value="Genomic_DNA"/>
</dbReference>
<organism evidence="2 3">
    <name type="scientific">Eumeta variegata</name>
    <name type="common">Bagworm moth</name>
    <name type="synonym">Eumeta japonica</name>
    <dbReference type="NCBI Taxonomy" id="151549"/>
    <lineage>
        <taxon>Eukaryota</taxon>
        <taxon>Metazoa</taxon>
        <taxon>Ecdysozoa</taxon>
        <taxon>Arthropoda</taxon>
        <taxon>Hexapoda</taxon>
        <taxon>Insecta</taxon>
        <taxon>Pterygota</taxon>
        <taxon>Neoptera</taxon>
        <taxon>Endopterygota</taxon>
        <taxon>Lepidoptera</taxon>
        <taxon>Glossata</taxon>
        <taxon>Ditrysia</taxon>
        <taxon>Tineoidea</taxon>
        <taxon>Psychidae</taxon>
        <taxon>Oiketicinae</taxon>
        <taxon>Eumeta</taxon>
    </lineage>
</organism>
<feature type="region of interest" description="Disordered" evidence="1">
    <location>
        <begin position="103"/>
        <end position="165"/>
    </location>
</feature>
<sequence>MGNHKHESVHMNTELSGTREWAARLQQKNGTSVGLVLAVLNKADNTDIFKKTLKRMRPLRHHRRDLLQERRARDERMHTNERKIRRESPHVRCVATITKPTAIPVAPEHPNSTNRRTKVKPPTELSPHLTISISPPSAKNAKERSLETRSAQLRRPPPMHGEKKGFGCHTGIGKRNTHRLLFSPPSNSQAVNQSTPLKHDVKTIMWVLREVKIAGFAELASDFRRFRIGEDRLADSGQEQIKKGSGEHRSPDISKRYTHAAECQKRSPVPRKSHPTPFNRSRARALQRKKISLDPKDDLDPISLDGVLFKIKKLTTRKAPGLDGISNKTIKCFSLPLMTLLVAIFNACLKNYQKLLTT</sequence>
<protein>
    <submittedName>
        <fullName evidence="2">Uncharacterized protein</fullName>
    </submittedName>
</protein>